<comment type="caution">
    <text evidence="1">The sequence shown here is derived from an EMBL/GenBank/DDBJ whole genome shotgun (WGS) entry which is preliminary data.</text>
</comment>
<dbReference type="RefSeq" id="WP_164626291.1">
    <property type="nucleotide sequence ID" value="NZ_JAAIVJ010000007.1"/>
</dbReference>
<protein>
    <submittedName>
        <fullName evidence="1">Uncharacterized protein</fullName>
    </submittedName>
</protein>
<name>A0A6M0QUN6_9RHOB</name>
<organism evidence="1 2">
    <name type="scientific">Tabrizicola oligotrophica</name>
    <dbReference type="NCBI Taxonomy" id="2710650"/>
    <lineage>
        <taxon>Bacteria</taxon>
        <taxon>Pseudomonadati</taxon>
        <taxon>Pseudomonadota</taxon>
        <taxon>Alphaproteobacteria</taxon>
        <taxon>Rhodobacterales</taxon>
        <taxon>Paracoccaceae</taxon>
        <taxon>Tabrizicola</taxon>
    </lineage>
</organism>
<sequence>MNPKDLSRLTGLAEMMLDHRLAQLRLASEAKARSEAALAGLSRSAPTSPGDLVGASAALAGVAYERWADSRRAEINLVLARQTRHWLDVRDGALEAFGKAEALQRLREKLAR</sequence>
<dbReference type="EMBL" id="JAAIVJ010000007">
    <property type="protein sequence ID" value="NEY91145.1"/>
    <property type="molecule type" value="Genomic_DNA"/>
</dbReference>
<evidence type="ECO:0000313" key="1">
    <source>
        <dbReference type="EMBL" id="NEY91145.1"/>
    </source>
</evidence>
<evidence type="ECO:0000313" key="2">
    <source>
        <dbReference type="Proteomes" id="UP000477782"/>
    </source>
</evidence>
<keyword evidence="2" id="KW-1185">Reference proteome</keyword>
<gene>
    <name evidence="1" type="ORF">G4Z14_12630</name>
</gene>
<dbReference type="Proteomes" id="UP000477782">
    <property type="component" value="Unassembled WGS sequence"/>
</dbReference>
<dbReference type="AlphaFoldDB" id="A0A6M0QUN6"/>
<accession>A0A6M0QUN6</accession>
<proteinExistence type="predicted"/>
<reference evidence="1 2" key="1">
    <citation type="submission" date="2020-02" db="EMBL/GenBank/DDBJ databases">
        <authorList>
            <person name="Chen W.-M."/>
        </authorList>
    </citation>
    <scope>NUCLEOTIDE SEQUENCE [LARGE SCALE GENOMIC DNA]</scope>
    <source>
        <strain evidence="1 2">KMS-5</strain>
    </source>
</reference>